<proteinExistence type="predicted"/>
<organism evidence="2 3">
    <name type="scientific">Daphnia pulex</name>
    <name type="common">Water flea</name>
    <dbReference type="NCBI Taxonomy" id="6669"/>
    <lineage>
        <taxon>Eukaryota</taxon>
        <taxon>Metazoa</taxon>
        <taxon>Ecdysozoa</taxon>
        <taxon>Arthropoda</taxon>
        <taxon>Crustacea</taxon>
        <taxon>Branchiopoda</taxon>
        <taxon>Diplostraca</taxon>
        <taxon>Cladocera</taxon>
        <taxon>Anomopoda</taxon>
        <taxon>Daphniidae</taxon>
        <taxon>Daphnia</taxon>
    </lineage>
</organism>
<sequence length="271" mass="31304">MANKIKTTKLFGIEQKERICKFVHSEGEGFWFIEQGERTVGETTYLEPITSELEQVDSQNNWRIIEILQKHKVKLIEEYKQKNPDNLKPEQLALMLKDDSRDLTIALESYIRSLIEKSDITHWAIYDFSQSFINSVSNKLLLKQQIAFIKAAFKYRYVDNSVVNVSSEDPQVGTVPLKAIMHSDAIGASDIDIEEILPTLPEKLAAKIFIFMRDDFRGISYQTDKQQEIAQQELKKQLETQETSNAETDPEEEDQKKPVLNESQKQKTKSV</sequence>
<accession>E9HXA9</accession>
<gene>
    <name evidence="2" type="ORF">DAPPUDRAFT_119053</name>
</gene>
<name>E9HXA9_DAPPU</name>
<evidence type="ECO:0000256" key="1">
    <source>
        <dbReference type="SAM" id="MobiDB-lite"/>
    </source>
</evidence>
<dbReference type="KEGG" id="dpx:DAPPUDRAFT_119053"/>
<evidence type="ECO:0000313" key="3">
    <source>
        <dbReference type="Proteomes" id="UP000000305"/>
    </source>
</evidence>
<dbReference type="EMBL" id="GL733022">
    <property type="protein sequence ID" value="EFX63621.1"/>
    <property type="molecule type" value="Genomic_DNA"/>
</dbReference>
<protein>
    <submittedName>
        <fullName evidence="2">Uncharacterized protein</fullName>
    </submittedName>
</protein>
<evidence type="ECO:0000313" key="2">
    <source>
        <dbReference type="EMBL" id="EFX63621.1"/>
    </source>
</evidence>
<dbReference type="Proteomes" id="UP000000305">
    <property type="component" value="Unassembled WGS sequence"/>
</dbReference>
<dbReference type="HOGENOM" id="CLU_1027666_0_0_1"/>
<keyword evidence="3" id="KW-1185">Reference proteome</keyword>
<reference evidence="2 3" key="1">
    <citation type="journal article" date="2011" name="Science">
        <title>The ecoresponsive genome of Daphnia pulex.</title>
        <authorList>
            <person name="Colbourne J.K."/>
            <person name="Pfrender M.E."/>
            <person name="Gilbert D."/>
            <person name="Thomas W.K."/>
            <person name="Tucker A."/>
            <person name="Oakley T.H."/>
            <person name="Tokishita S."/>
            <person name="Aerts A."/>
            <person name="Arnold G.J."/>
            <person name="Basu M.K."/>
            <person name="Bauer D.J."/>
            <person name="Caceres C.E."/>
            <person name="Carmel L."/>
            <person name="Casola C."/>
            <person name="Choi J.H."/>
            <person name="Detter J.C."/>
            <person name="Dong Q."/>
            <person name="Dusheyko S."/>
            <person name="Eads B.D."/>
            <person name="Frohlich T."/>
            <person name="Geiler-Samerotte K.A."/>
            <person name="Gerlach D."/>
            <person name="Hatcher P."/>
            <person name="Jogdeo S."/>
            <person name="Krijgsveld J."/>
            <person name="Kriventseva E.V."/>
            <person name="Kultz D."/>
            <person name="Laforsch C."/>
            <person name="Lindquist E."/>
            <person name="Lopez J."/>
            <person name="Manak J.R."/>
            <person name="Muller J."/>
            <person name="Pangilinan J."/>
            <person name="Patwardhan R.P."/>
            <person name="Pitluck S."/>
            <person name="Pritham E.J."/>
            <person name="Rechtsteiner A."/>
            <person name="Rho M."/>
            <person name="Rogozin I.B."/>
            <person name="Sakarya O."/>
            <person name="Salamov A."/>
            <person name="Schaack S."/>
            <person name="Shapiro H."/>
            <person name="Shiga Y."/>
            <person name="Skalitzky C."/>
            <person name="Smith Z."/>
            <person name="Souvorov A."/>
            <person name="Sung W."/>
            <person name="Tang Z."/>
            <person name="Tsuchiya D."/>
            <person name="Tu H."/>
            <person name="Vos H."/>
            <person name="Wang M."/>
            <person name="Wolf Y.I."/>
            <person name="Yamagata H."/>
            <person name="Yamada T."/>
            <person name="Ye Y."/>
            <person name="Shaw J.R."/>
            <person name="Andrews J."/>
            <person name="Crease T.J."/>
            <person name="Tang H."/>
            <person name="Lucas S.M."/>
            <person name="Robertson H.M."/>
            <person name="Bork P."/>
            <person name="Koonin E.V."/>
            <person name="Zdobnov E.M."/>
            <person name="Grigoriev I.V."/>
            <person name="Lynch M."/>
            <person name="Boore J.L."/>
        </authorList>
    </citation>
    <scope>NUCLEOTIDE SEQUENCE [LARGE SCALE GENOMIC DNA]</scope>
</reference>
<feature type="region of interest" description="Disordered" evidence="1">
    <location>
        <begin position="230"/>
        <end position="271"/>
    </location>
</feature>
<dbReference type="InParanoid" id="E9HXA9"/>
<dbReference type="AlphaFoldDB" id="E9HXA9"/>